<sequence length="184" mass="21874">MSDIINCPEKQCNGILEYQAIKDLLTKNNQIELFERYDYYCLHVSLYQQPEFTWCAHSCGSGQLNNDGEKYPIMTCIKCEKKTCFHHRLEWHTGYTCKEYDKLIGEDEKANQKWIVANSKKCPNSNCRYHIQKNDGCDHITCKCGYEFCWICMANYNQIRRDGNHRHNKYCRHYAKRIHSCTIC</sequence>
<evidence type="ECO:0000256" key="2">
    <source>
        <dbReference type="ARBA" id="ARBA00012251"/>
    </source>
</evidence>
<dbReference type="Proteomes" id="UP000681722">
    <property type="component" value="Unassembled WGS sequence"/>
</dbReference>
<dbReference type="EMBL" id="CAJOBA010024344">
    <property type="protein sequence ID" value="CAF3926291.1"/>
    <property type="molecule type" value="Genomic_DNA"/>
</dbReference>
<keyword evidence="8" id="KW-0862">Zinc</keyword>
<dbReference type="GO" id="GO:0016567">
    <property type="term" value="P:protein ubiquitination"/>
    <property type="evidence" value="ECO:0007669"/>
    <property type="project" value="InterPro"/>
</dbReference>
<dbReference type="Gene3D" id="1.20.120.1750">
    <property type="match status" value="1"/>
</dbReference>
<dbReference type="Proteomes" id="UP000682733">
    <property type="component" value="Unassembled WGS sequence"/>
</dbReference>
<evidence type="ECO:0000313" key="12">
    <source>
        <dbReference type="EMBL" id="CAF3926291.1"/>
    </source>
</evidence>
<dbReference type="PANTHER" id="PTHR11685">
    <property type="entry name" value="RBR FAMILY RING FINGER AND IBR DOMAIN-CONTAINING"/>
    <property type="match status" value="1"/>
</dbReference>
<evidence type="ECO:0000256" key="6">
    <source>
        <dbReference type="ARBA" id="ARBA00022771"/>
    </source>
</evidence>
<proteinExistence type="predicted"/>
<evidence type="ECO:0000313" key="11">
    <source>
        <dbReference type="EMBL" id="CAF1326303.1"/>
    </source>
</evidence>
<dbReference type="Proteomes" id="UP000677228">
    <property type="component" value="Unassembled WGS sequence"/>
</dbReference>
<keyword evidence="4" id="KW-0479">Metal-binding</keyword>
<dbReference type="EC" id="2.3.2.31" evidence="2"/>
<accession>A0A815F9Y0</accession>
<dbReference type="InterPro" id="IPR031127">
    <property type="entry name" value="E3_UB_ligase_RBR"/>
</dbReference>
<gene>
    <name evidence="11" type="ORF">GPM918_LOCUS29721</name>
    <name evidence="10" type="ORF">OVA965_LOCUS20919</name>
    <name evidence="13" type="ORF">SRO942_LOCUS30311</name>
    <name evidence="12" type="ORF">TMI583_LOCUS21440</name>
</gene>
<protein>
    <recommendedName>
        <fullName evidence="2">RBR-type E3 ubiquitin transferase</fullName>
        <ecNumber evidence="2">2.3.2.31</ecNumber>
    </recommendedName>
</protein>
<evidence type="ECO:0000313" key="13">
    <source>
        <dbReference type="EMBL" id="CAF4176260.1"/>
    </source>
</evidence>
<dbReference type="CDD" id="cd20335">
    <property type="entry name" value="BRcat_RBR"/>
    <property type="match status" value="1"/>
</dbReference>
<evidence type="ECO:0000313" key="10">
    <source>
        <dbReference type="EMBL" id="CAF1136603.1"/>
    </source>
</evidence>
<evidence type="ECO:0000256" key="4">
    <source>
        <dbReference type="ARBA" id="ARBA00022723"/>
    </source>
</evidence>
<organism evidence="11 14">
    <name type="scientific">Didymodactylos carnosus</name>
    <dbReference type="NCBI Taxonomy" id="1234261"/>
    <lineage>
        <taxon>Eukaryota</taxon>
        <taxon>Metazoa</taxon>
        <taxon>Spiralia</taxon>
        <taxon>Gnathifera</taxon>
        <taxon>Rotifera</taxon>
        <taxon>Eurotatoria</taxon>
        <taxon>Bdelloidea</taxon>
        <taxon>Philodinida</taxon>
        <taxon>Philodinidae</taxon>
        <taxon>Didymodactylos</taxon>
    </lineage>
</organism>
<keyword evidence="14" id="KW-1185">Reference proteome</keyword>
<name>A0A815F9Y0_9BILA</name>
<dbReference type="SMART" id="SM00647">
    <property type="entry name" value="IBR"/>
    <property type="match status" value="2"/>
</dbReference>
<keyword evidence="7" id="KW-0833">Ubl conjugation pathway</keyword>
<dbReference type="GO" id="GO:0061630">
    <property type="term" value="F:ubiquitin protein ligase activity"/>
    <property type="evidence" value="ECO:0007669"/>
    <property type="project" value="UniProtKB-EC"/>
</dbReference>
<dbReference type="EMBL" id="CAJNOQ010013669">
    <property type="protein sequence ID" value="CAF1326303.1"/>
    <property type="molecule type" value="Genomic_DNA"/>
</dbReference>
<comment type="catalytic activity">
    <reaction evidence="1">
        <text>[E2 ubiquitin-conjugating enzyme]-S-ubiquitinyl-L-cysteine + [acceptor protein]-L-lysine = [E2 ubiquitin-conjugating enzyme]-L-cysteine + [acceptor protein]-N(6)-ubiquitinyl-L-lysine.</text>
        <dbReference type="EC" id="2.3.2.31"/>
    </reaction>
</comment>
<evidence type="ECO:0000313" key="14">
    <source>
        <dbReference type="Proteomes" id="UP000663829"/>
    </source>
</evidence>
<evidence type="ECO:0000256" key="3">
    <source>
        <dbReference type="ARBA" id="ARBA00022679"/>
    </source>
</evidence>
<dbReference type="InterPro" id="IPR044066">
    <property type="entry name" value="TRIAD_supradom"/>
</dbReference>
<dbReference type="SUPFAM" id="SSF57850">
    <property type="entry name" value="RING/U-box"/>
    <property type="match status" value="2"/>
</dbReference>
<feature type="domain" description="RING-type" evidence="9">
    <location>
        <begin position="1"/>
        <end position="171"/>
    </location>
</feature>
<dbReference type="PROSITE" id="PS51873">
    <property type="entry name" value="TRIAD"/>
    <property type="match status" value="1"/>
</dbReference>
<evidence type="ECO:0000256" key="1">
    <source>
        <dbReference type="ARBA" id="ARBA00001798"/>
    </source>
</evidence>
<dbReference type="InterPro" id="IPR002867">
    <property type="entry name" value="IBR_dom"/>
</dbReference>
<dbReference type="GO" id="GO:0008270">
    <property type="term" value="F:zinc ion binding"/>
    <property type="evidence" value="ECO:0007669"/>
    <property type="project" value="UniProtKB-KW"/>
</dbReference>
<dbReference type="AlphaFoldDB" id="A0A815F9Y0"/>
<dbReference type="EMBL" id="CAJOBC010050579">
    <property type="protein sequence ID" value="CAF4176260.1"/>
    <property type="molecule type" value="Genomic_DNA"/>
</dbReference>
<evidence type="ECO:0000256" key="8">
    <source>
        <dbReference type="ARBA" id="ARBA00022833"/>
    </source>
</evidence>
<comment type="caution">
    <text evidence="11">The sequence shown here is derived from an EMBL/GenBank/DDBJ whole genome shotgun (WGS) entry which is preliminary data.</text>
</comment>
<evidence type="ECO:0000259" key="9">
    <source>
        <dbReference type="PROSITE" id="PS51873"/>
    </source>
</evidence>
<dbReference type="EMBL" id="CAJNOK010011281">
    <property type="protein sequence ID" value="CAF1136603.1"/>
    <property type="molecule type" value="Genomic_DNA"/>
</dbReference>
<evidence type="ECO:0000256" key="5">
    <source>
        <dbReference type="ARBA" id="ARBA00022737"/>
    </source>
</evidence>
<dbReference type="OrthoDB" id="1431934at2759"/>
<keyword evidence="5" id="KW-0677">Repeat</keyword>
<dbReference type="Pfam" id="PF01485">
    <property type="entry name" value="IBR"/>
    <property type="match status" value="2"/>
</dbReference>
<keyword evidence="3" id="KW-0808">Transferase</keyword>
<reference evidence="11" key="1">
    <citation type="submission" date="2021-02" db="EMBL/GenBank/DDBJ databases">
        <authorList>
            <person name="Nowell W R."/>
        </authorList>
    </citation>
    <scope>NUCLEOTIDE SEQUENCE</scope>
</reference>
<evidence type="ECO:0000256" key="7">
    <source>
        <dbReference type="ARBA" id="ARBA00022786"/>
    </source>
</evidence>
<dbReference type="Proteomes" id="UP000663829">
    <property type="component" value="Unassembled WGS sequence"/>
</dbReference>
<keyword evidence="6" id="KW-0863">Zinc-finger</keyword>